<keyword evidence="2" id="KW-1185">Reference proteome</keyword>
<gene>
    <name evidence="1" type="ORF">BU25DRAFT_27846</name>
</gene>
<accession>A0ACB6S7H9</accession>
<protein>
    <submittedName>
        <fullName evidence="1">Uncharacterized protein</fullName>
    </submittedName>
</protein>
<comment type="caution">
    <text evidence="1">The sequence shown here is derived from an EMBL/GenBank/DDBJ whole genome shotgun (WGS) entry which is preliminary data.</text>
</comment>
<sequence>MSSAMSFQIASTLFQWMFNESSAPADAECPARRASQQSQSRTHSHACSTSPITTITSPSSGLRSSSSSGRGDSRPRSPETSPLLGGKAFSPCQTQIQWETEQWEAQMDMNTERSRVVFPMLGSA</sequence>
<dbReference type="Proteomes" id="UP000799754">
    <property type="component" value="Unassembled WGS sequence"/>
</dbReference>
<dbReference type="EMBL" id="MU006711">
    <property type="protein sequence ID" value="KAF2629169.1"/>
    <property type="molecule type" value="Genomic_DNA"/>
</dbReference>
<proteinExistence type="predicted"/>
<reference evidence="1" key="1">
    <citation type="journal article" date="2020" name="Stud. Mycol.">
        <title>101 Dothideomycetes genomes: a test case for predicting lifestyles and emergence of pathogens.</title>
        <authorList>
            <person name="Haridas S."/>
            <person name="Albert R."/>
            <person name="Binder M."/>
            <person name="Bloem J."/>
            <person name="Labutti K."/>
            <person name="Salamov A."/>
            <person name="Andreopoulos B."/>
            <person name="Baker S."/>
            <person name="Barry K."/>
            <person name="Bills G."/>
            <person name="Bluhm B."/>
            <person name="Cannon C."/>
            <person name="Castanera R."/>
            <person name="Culley D."/>
            <person name="Daum C."/>
            <person name="Ezra D."/>
            <person name="Gonzalez J."/>
            <person name="Henrissat B."/>
            <person name="Kuo A."/>
            <person name="Liang C."/>
            <person name="Lipzen A."/>
            <person name="Lutzoni F."/>
            <person name="Magnuson J."/>
            <person name="Mondo S."/>
            <person name="Nolan M."/>
            <person name="Ohm R."/>
            <person name="Pangilinan J."/>
            <person name="Park H.-J."/>
            <person name="Ramirez L."/>
            <person name="Alfaro M."/>
            <person name="Sun H."/>
            <person name="Tritt A."/>
            <person name="Yoshinaga Y."/>
            <person name="Zwiers L.-H."/>
            <person name="Turgeon B."/>
            <person name="Goodwin S."/>
            <person name="Spatafora J."/>
            <person name="Crous P."/>
            <person name="Grigoriev I."/>
        </authorList>
    </citation>
    <scope>NUCLEOTIDE SEQUENCE</scope>
    <source>
        <strain evidence="1">CBS 525.71</strain>
    </source>
</reference>
<evidence type="ECO:0000313" key="1">
    <source>
        <dbReference type="EMBL" id="KAF2629169.1"/>
    </source>
</evidence>
<organism evidence="1 2">
    <name type="scientific">Macroventuria anomochaeta</name>
    <dbReference type="NCBI Taxonomy" id="301207"/>
    <lineage>
        <taxon>Eukaryota</taxon>
        <taxon>Fungi</taxon>
        <taxon>Dikarya</taxon>
        <taxon>Ascomycota</taxon>
        <taxon>Pezizomycotina</taxon>
        <taxon>Dothideomycetes</taxon>
        <taxon>Pleosporomycetidae</taxon>
        <taxon>Pleosporales</taxon>
        <taxon>Pleosporineae</taxon>
        <taxon>Didymellaceae</taxon>
        <taxon>Macroventuria</taxon>
    </lineage>
</organism>
<name>A0ACB6S7H9_9PLEO</name>
<evidence type="ECO:0000313" key="2">
    <source>
        <dbReference type="Proteomes" id="UP000799754"/>
    </source>
</evidence>